<organism evidence="2 3">
    <name type="scientific">Rosa chinensis</name>
    <name type="common">China rose</name>
    <dbReference type="NCBI Taxonomy" id="74649"/>
    <lineage>
        <taxon>Eukaryota</taxon>
        <taxon>Viridiplantae</taxon>
        <taxon>Streptophyta</taxon>
        <taxon>Embryophyta</taxon>
        <taxon>Tracheophyta</taxon>
        <taxon>Spermatophyta</taxon>
        <taxon>Magnoliopsida</taxon>
        <taxon>eudicotyledons</taxon>
        <taxon>Gunneridae</taxon>
        <taxon>Pentapetalae</taxon>
        <taxon>rosids</taxon>
        <taxon>fabids</taxon>
        <taxon>Rosales</taxon>
        <taxon>Rosaceae</taxon>
        <taxon>Rosoideae</taxon>
        <taxon>Rosoideae incertae sedis</taxon>
        <taxon>Rosa</taxon>
    </lineage>
</organism>
<evidence type="ECO:0000313" key="3">
    <source>
        <dbReference type="Proteomes" id="UP000238479"/>
    </source>
</evidence>
<keyword evidence="1" id="KW-0472">Membrane</keyword>
<dbReference type="EMBL" id="PDCK01000040">
    <property type="protein sequence ID" value="PRQ48358.1"/>
    <property type="molecule type" value="Genomic_DNA"/>
</dbReference>
<sequence length="75" mass="8724">MTRLTYIYIIIYIYIYIFGTTRLTYSIMLRELNVCSHLPFHRLSLSTNSSHVSLSLSQQIAVFIMIFSSSLAQNQ</sequence>
<dbReference type="Gramene" id="PRQ48358">
    <property type="protein sequence ID" value="PRQ48358"/>
    <property type="gene ID" value="RchiOBHm_Chr2g0109791"/>
</dbReference>
<proteinExistence type="predicted"/>
<keyword evidence="1" id="KW-0812">Transmembrane</keyword>
<dbReference type="AlphaFoldDB" id="A0A2P6RPJ7"/>
<keyword evidence="3" id="KW-1185">Reference proteome</keyword>
<gene>
    <name evidence="2" type="ORF">RchiOBHm_Chr2g0109791</name>
</gene>
<evidence type="ECO:0000313" key="2">
    <source>
        <dbReference type="EMBL" id="PRQ48358.1"/>
    </source>
</evidence>
<keyword evidence="1" id="KW-1133">Transmembrane helix</keyword>
<accession>A0A2P6RPJ7</accession>
<evidence type="ECO:0000256" key="1">
    <source>
        <dbReference type="SAM" id="Phobius"/>
    </source>
</evidence>
<dbReference type="Proteomes" id="UP000238479">
    <property type="component" value="Chromosome 2"/>
</dbReference>
<name>A0A2P6RPJ7_ROSCH</name>
<comment type="caution">
    <text evidence="2">The sequence shown here is derived from an EMBL/GenBank/DDBJ whole genome shotgun (WGS) entry which is preliminary data.</text>
</comment>
<reference evidence="2 3" key="1">
    <citation type="journal article" date="2018" name="Nat. Genet.">
        <title>The Rosa genome provides new insights in the design of modern roses.</title>
        <authorList>
            <person name="Bendahmane M."/>
        </authorList>
    </citation>
    <scope>NUCLEOTIDE SEQUENCE [LARGE SCALE GENOMIC DNA]</scope>
    <source>
        <strain evidence="3">cv. Old Blush</strain>
    </source>
</reference>
<feature type="transmembrane region" description="Helical" evidence="1">
    <location>
        <begin position="6"/>
        <end position="25"/>
    </location>
</feature>
<protein>
    <submittedName>
        <fullName evidence="2">Uncharacterized protein</fullName>
    </submittedName>
</protein>